<evidence type="ECO:0000313" key="1">
    <source>
        <dbReference type="EMBL" id="CAT05303.1"/>
    </source>
</evidence>
<dbReference type="Proteomes" id="UP000001491">
    <property type="component" value="Chromosome"/>
</dbReference>
<accession>C5J740</accession>
<reference evidence="2" key="1">
    <citation type="journal article" date="2009" name="BMC Bioinformatics">
        <title>The Mycoplasma conjunctivae genome sequencing, annotation and analysis.</title>
        <authorList>
            <person name="Calderon-Copete S.P."/>
            <person name="Wigger G."/>
            <person name="Wunderlin C."/>
            <person name="Schmidheini T."/>
            <person name="Frey J."/>
            <person name="Quail M.A."/>
            <person name="Falquet L."/>
        </authorList>
    </citation>
    <scope>NUCLEOTIDE SEQUENCE [LARGE SCALE GENOMIC DNA]</scope>
    <source>
        <strain evidence="2">ATCC 25834 / NCTC 10147 / HRC/581</strain>
    </source>
</reference>
<dbReference type="AlphaFoldDB" id="C5J740"/>
<organism evidence="1 2">
    <name type="scientific">Mesomycoplasma conjunctivae (strain ATCC 25834 / NCTC 10147 / HRC/581)</name>
    <name type="common">Mycoplasma conjunctivae</name>
    <dbReference type="NCBI Taxonomy" id="572263"/>
    <lineage>
        <taxon>Bacteria</taxon>
        <taxon>Bacillati</taxon>
        <taxon>Mycoplasmatota</taxon>
        <taxon>Mycoplasmoidales</taxon>
        <taxon>Metamycoplasmataceae</taxon>
        <taxon>Mesomycoplasma</taxon>
    </lineage>
</organism>
<gene>
    <name evidence="1" type="ordered locus">MCJ_006080</name>
</gene>
<name>C5J740_MESCH</name>
<sequence length="593" mass="66768">MSFLVACGVQANKDDEILFTTSQGPQWPLMQALAGEKGLIAYYNRIFKNNKDFVPVKLIFNTESKANSQADTARNVSNLLNNKSDKIPSIALADAATAFSANEHGALLDLSESLINSNLFDDKIISQYNSIKIANHPIYNIPFNINENDATSFNLDNLRIIFNIIENNGGKVDKSMPLYLKAQDSLQKGNNTPSNSLFYAIKAKSKTSFEDFHIDQKTFENIDNLLDFVDKFMTNIEVDQDKLKNLDENTQDSFLLTVDYGDQFFIKTLISKTDSSLWKPNDNLKKFDFPIMADNNLRDKFSKLWQKLTKIEKIRFDLPNKQNKPVFLQSLQFKFWKNPQNSQWSYKDILNYRSVISILPSVAVKGQVDSPSSRSSTAATPEEAAANLKSVSTIHDVYLAPQILQANPQAKKVYWSGGSSLIGIKTGKQNIDKGAIKFLNWLLNGWNDIEGNVMSNINFIAEKSAYFVPVKSQVNQENLNKLKQLQQKYLQEINDQEKEKGISVKQVDSSKIHWAPYIKALNLQSVIISLESMLNALKSQNTTLVSDTGNKTIAEISNNIEDALVESTRVENPTITEPNKILEAIDDIIKSSN</sequence>
<dbReference type="NCBIfam" id="NF045826">
    <property type="entry name" value="lipo_P68"/>
    <property type="match status" value="1"/>
</dbReference>
<protein>
    <recommendedName>
        <fullName evidence="3">Mycoplasma lipoprotein C-terminal domain-containing protein</fullName>
    </recommendedName>
</protein>
<dbReference type="eggNOG" id="ENOG5030MEJ">
    <property type="taxonomic scope" value="Bacteria"/>
</dbReference>
<dbReference type="HOGENOM" id="CLU_030256_0_0_14"/>
<evidence type="ECO:0000313" key="2">
    <source>
        <dbReference type="Proteomes" id="UP000001491"/>
    </source>
</evidence>
<proteinExistence type="predicted"/>
<keyword evidence="2" id="KW-1185">Reference proteome</keyword>
<evidence type="ECO:0008006" key="3">
    <source>
        <dbReference type="Google" id="ProtNLM"/>
    </source>
</evidence>
<dbReference type="InterPro" id="IPR054825">
    <property type="entry name" value="P68-like"/>
</dbReference>
<dbReference type="EMBL" id="FM864216">
    <property type="protein sequence ID" value="CAT05303.1"/>
    <property type="molecule type" value="Genomic_DNA"/>
</dbReference>
<dbReference type="KEGG" id="mco:MCJ_006080"/>